<dbReference type="CDD" id="cd01650">
    <property type="entry name" value="RT_nLTR_like"/>
    <property type="match status" value="1"/>
</dbReference>
<dbReference type="PANTHER" id="PTHR47027">
    <property type="entry name" value="REVERSE TRANSCRIPTASE DOMAIN-CONTAINING PROTEIN"/>
    <property type="match status" value="1"/>
</dbReference>
<dbReference type="InterPro" id="IPR036691">
    <property type="entry name" value="Endo/exonu/phosph_ase_sf"/>
</dbReference>
<evidence type="ECO:0008006" key="6">
    <source>
        <dbReference type="Google" id="ProtNLM"/>
    </source>
</evidence>
<reference evidence="4" key="1">
    <citation type="submission" date="2025-08" db="UniProtKB">
        <authorList>
            <consortium name="Ensembl"/>
        </authorList>
    </citation>
    <scope>IDENTIFICATION</scope>
</reference>
<protein>
    <recommendedName>
        <fullName evidence="6">Reverse transcriptase</fullName>
    </recommendedName>
</protein>
<feature type="domain" description="C2H2-type" evidence="2">
    <location>
        <begin position="1041"/>
        <end position="1068"/>
    </location>
</feature>
<dbReference type="GO" id="GO:0008270">
    <property type="term" value="F:zinc ion binding"/>
    <property type="evidence" value="ECO:0007669"/>
    <property type="project" value="UniProtKB-KW"/>
</dbReference>
<reference evidence="4" key="2">
    <citation type="submission" date="2025-09" db="UniProtKB">
        <authorList>
            <consortium name="Ensembl"/>
        </authorList>
    </citation>
    <scope>IDENTIFICATION</scope>
</reference>
<dbReference type="PROSITE" id="PS00028">
    <property type="entry name" value="ZINC_FINGER_C2H2_1"/>
    <property type="match status" value="1"/>
</dbReference>
<dbReference type="Pfam" id="PF00078">
    <property type="entry name" value="RVT_1"/>
    <property type="match status" value="1"/>
</dbReference>
<dbReference type="InterPro" id="IPR005135">
    <property type="entry name" value="Endo/exonuclease/phosphatase"/>
</dbReference>
<dbReference type="AlphaFoldDB" id="A0A8C5MQP5"/>
<evidence type="ECO:0000313" key="4">
    <source>
        <dbReference type="Ensembl" id="ENSLLEP00000015684.1"/>
    </source>
</evidence>
<name>A0A8C5MQP5_9ANUR</name>
<dbReference type="InterPro" id="IPR036236">
    <property type="entry name" value="Znf_C2H2_sf"/>
</dbReference>
<dbReference type="Pfam" id="PF03372">
    <property type="entry name" value="Exo_endo_phos"/>
    <property type="match status" value="1"/>
</dbReference>
<dbReference type="InterPro" id="IPR000477">
    <property type="entry name" value="RT_dom"/>
</dbReference>
<evidence type="ECO:0000259" key="2">
    <source>
        <dbReference type="PROSITE" id="PS50157"/>
    </source>
</evidence>
<keyword evidence="5" id="KW-1185">Reference proteome</keyword>
<sequence length="1070" mass="121416">MIPLTIGTWNVRTLQDNPSADRPERRTALVARELARFNIDVAALCETRLANEGQLTEIGGGYTFFWCGRSSNEHRTSGVGFAVKNHLVRTLPSLPKGVNDRLMTLHLPLPRGKQATLISAYAPTMTNPDEVKDKFYEDLDALLSSVKRTDRLILLGDFNARVGSDHSAWDGVIGKNGIGKCNSNGLLLLKTCAVHDLTITNTIFRLPNRKKTSWMHPRSKHWHLIDYVIVRRKDRQDVRVTKAMPSADCWTDHRLIISKLNFYIKPKRRPPGNKAVMKRINISKLRNPNTATSLAEDLDNQLSELQLEGNAEKDWKSFRDIVHSSALKVLGPSHRKQQDWFDENDDEIKALLAEKHCLHRAYQNDASSIAKKNAFNNIRRTIQSKLRKMQDSWLSAKADEIQEFADRNDAKRFYDALRSLYGPQPSGCYPLLDLDGVTLITEKTRILQRWAEHFQFVLNQSSSINNEAIDRMPQVDINHSLDAPPTNTETQQAISQLSSGKAPGSDGIPAEVYKDGGTVLVDKLTLLFQSFWNQGSLPQEFKDASIVHLYKRKGNRQVCDNHRGISLLSIAGKILARVLLNRLTDHLEQGLLPETQCGFRKERGTVDMIFAARQLQEKCQEQNRELYTTFVDLTKAFDTVSREGLWRIMSKFGCPDRFILMVRQFHDGMTACVLDDGDASKAFPVTNGVKQGCVLAPTLFSIMFSAMLSEAFQSTSLGVSLRYRTDGKLFNLRRLQAVTKVKDTVLRDFLFADDCALNAASEQEMQASVDKFSAACDNFGLLINTKKTEVMHQPAPKAQHQEPTITVKGQKLQTVDQFTYLGSTLSHAVTIDIEVNCRIAKASFAFGRLLTNVWDRRGISLDTKLKVYRAVVLTTLMYASETWTIYRRHARQLNRFHMTCLRRLLRIRWQDKVPDTEVLSRVGLLSVYTLLMKAQTRWAGHVARMPDHRIPKQLLYGELSQGKRSHGGQRKRYKDTLKASLKSMDIDITSWEILAQDRSTWRMLTLQGCQIFEDRRATIAQEKRALRKVRTANVATGVPTHLCSTCGRTFRARIGLISHLRTHRGPPTTY</sequence>
<dbReference type="SUPFAM" id="SSF56672">
    <property type="entry name" value="DNA/RNA polymerases"/>
    <property type="match status" value="1"/>
</dbReference>
<dbReference type="Gene3D" id="3.60.10.10">
    <property type="entry name" value="Endonuclease/exonuclease/phosphatase"/>
    <property type="match status" value="1"/>
</dbReference>
<keyword evidence="1" id="KW-0862">Zinc</keyword>
<dbReference type="Ensembl" id="ENSLLET00000016285.1">
    <property type="protein sequence ID" value="ENSLLEP00000015684.1"/>
    <property type="gene ID" value="ENSLLEG00000009980.1"/>
</dbReference>
<accession>A0A8C5MQP5</accession>
<evidence type="ECO:0000256" key="1">
    <source>
        <dbReference type="PROSITE-ProRule" id="PRU00042"/>
    </source>
</evidence>
<keyword evidence="1" id="KW-0479">Metal-binding</keyword>
<dbReference type="InterPro" id="IPR043502">
    <property type="entry name" value="DNA/RNA_pol_sf"/>
</dbReference>
<dbReference type="PROSITE" id="PS50878">
    <property type="entry name" value="RT_POL"/>
    <property type="match status" value="1"/>
</dbReference>
<dbReference type="PANTHER" id="PTHR47027:SF26">
    <property type="entry name" value="REVERSE TRANSCRIPTASE DOMAIN-CONTAINING PROTEIN"/>
    <property type="match status" value="1"/>
</dbReference>
<proteinExistence type="predicted"/>
<keyword evidence="1" id="KW-0863">Zinc-finger</keyword>
<dbReference type="Proteomes" id="UP000694569">
    <property type="component" value="Unplaced"/>
</dbReference>
<dbReference type="GO" id="GO:0003824">
    <property type="term" value="F:catalytic activity"/>
    <property type="evidence" value="ECO:0007669"/>
    <property type="project" value="InterPro"/>
</dbReference>
<dbReference type="PROSITE" id="PS50157">
    <property type="entry name" value="ZINC_FINGER_C2H2_2"/>
    <property type="match status" value="1"/>
</dbReference>
<dbReference type="SUPFAM" id="SSF56219">
    <property type="entry name" value="DNase I-like"/>
    <property type="match status" value="1"/>
</dbReference>
<evidence type="ECO:0000313" key="5">
    <source>
        <dbReference type="Proteomes" id="UP000694569"/>
    </source>
</evidence>
<dbReference type="SUPFAM" id="SSF57667">
    <property type="entry name" value="beta-beta-alpha zinc fingers"/>
    <property type="match status" value="1"/>
</dbReference>
<evidence type="ECO:0000259" key="3">
    <source>
        <dbReference type="PROSITE" id="PS50878"/>
    </source>
</evidence>
<dbReference type="InterPro" id="IPR013087">
    <property type="entry name" value="Znf_C2H2_type"/>
</dbReference>
<dbReference type="CDD" id="cd09076">
    <property type="entry name" value="L1-EN"/>
    <property type="match status" value="1"/>
</dbReference>
<organism evidence="4 5">
    <name type="scientific">Leptobrachium leishanense</name>
    <name type="common">Leishan spiny toad</name>
    <dbReference type="NCBI Taxonomy" id="445787"/>
    <lineage>
        <taxon>Eukaryota</taxon>
        <taxon>Metazoa</taxon>
        <taxon>Chordata</taxon>
        <taxon>Craniata</taxon>
        <taxon>Vertebrata</taxon>
        <taxon>Euteleostomi</taxon>
        <taxon>Amphibia</taxon>
        <taxon>Batrachia</taxon>
        <taxon>Anura</taxon>
        <taxon>Pelobatoidea</taxon>
        <taxon>Megophryidae</taxon>
        <taxon>Leptobrachium</taxon>
    </lineage>
</organism>
<dbReference type="OrthoDB" id="10063195at2759"/>
<dbReference type="GeneTree" id="ENSGT00940000154988"/>
<feature type="domain" description="Reverse transcriptase" evidence="3">
    <location>
        <begin position="530"/>
        <end position="825"/>
    </location>
</feature>